<keyword evidence="4" id="KW-0238">DNA-binding</keyword>
<evidence type="ECO:0000256" key="6">
    <source>
        <dbReference type="SAM" id="MobiDB-lite"/>
    </source>
</evidence>
<dbReference type="AlphaFoldDB" id="A0A1G6T4W5"/>
<feature type="region of interest" description="Disordered" evidence="6">
    <location>
        <begin position="172"/>
        <end position="209"/>
    </location>
</feature>
<dbReference type="CDD" id="cd06171">
    <property type="entry name" value="Sigma70_r4"/>
    <property type="match status" value="1"/>
</dbReference>
<dbReference type="InterPro" id="IPR007627">
    <property type="entry name" value="RNA_pol_sigma70_r2"/>
</dbReference>
<dbReference type="RefSeq" id="WP_091791069.1">
    <property type="nucleotide sequence ID" value="NZ_FNAF01000002.1"/>
</dbReference>
<dbReference type="STRING" id="2741.SAMN04489866_10239"/>
<dbReference type="Pfam" id="PF08281">
    <property type="entry name" value="Sigma70_r4_2"/>
    <property type="match status" value="1"/>
</dbReference>
<dbReference type="InterPro" id="IPR014284">
    <property type="entry name" value="RNA_pol_sigma-70_dom"/>
</dbReference>
<dbReference type="OrthoDB" id="2080364at2"/>
<evidence type="ECO:0000256" key="2">
    <source>
        <dbReference type="ARBA" id="ARBA00023015"/>
    </source>
</evidence>
<dbReference type="Gene3D" id="1.10.1740.10">
    <property type="match status" value="1"/>
</dbReference>
<evidence type="ECO:0000256" key="5">
    <source>
        <dbReference type="ARBA" id="ARBA00023163"/>
    </source>
</evidence>
<dbReference type="GO" id="GO:0016987">
    <property type="term" value="F:sigma factor activity"/>
    <property type="evidence" value="ECO:0007669"/>
    <property type="project" value="UniProtKB-KW"/>
</dbReference>
<dbReference type="InterPro" id="IPR013249">
    <property type="entry name" value="RNA_pol_sigma70_r4_t2"/>
</dbReference>
<dbReference type="NCBIfam" id="TIGR02937">
    <property type="entry name" value="sigma70-ECF"/>
    <property type="match status" value="1"/>
</dbReference>
<keyword evidence="10" id="KW-1185">Reference proteome</keyword>
<name>A0A1G6T4W5_PEPNI</name>
<evidence type="ECO:0000256" key="4">
    <source>
        <dbReference type="ARBA" id="ARBA00023125"/>
    </source>
</evidence>
<organism evidence="9 10">
    <name type="scientific">Peptococcus niger</name>
    <dbReference type="NCBI Taxonomy" id="2741"/>
    <lineage>
        <taxon>Bacteria</taxon>
        <taxon>Bacillati</taxon>
        <taxon>Bacillota</taxon>
        <taxon>Clostridia</taxon>
        <taxon>Eubacteriales</taxon>
        <taxon>Peptococcaceae</taxon>
        <taxon>Peptococcus</taxon>
    </lineage>
</organism>
<dbReference type="EMBL" id="FNAF01000002">
    <property type="protein sequence ID" value="SDD23415.1"/>
    <property type="molecule type" value="Genomic_DNA"/>
</dbReference>
<accession>A0A1G6T4W5</accession>
<reference evidence="9 10" key="1">
    <citation type="submission" date="2016-10" db="EMBL/GenBank/DDBJ databases">
        <authorList>
            <person name="de Groot N.N."/>
        </authorList>
    </citation>
    <scope>NUCLEOTIDE SEQUENCE [LARGE SCALE GENOMIC DNA]</scope>
    <source>
        <strain evidence="9 10">DSM 20475</strain>
    </source>
</reference>
<evidence type="ECO:0000256" key="3">
    <source>
        <dbReference type="ARBA" id="ARBA00023082"/>
    </source>
</evidence>
<evidence type="ECO:0000259" key="8">
    <source>
        <dbReference type="Pfam" id="PF08281"/>
    </source>
</evidence>
<sequence length="209" mass="23695">MTPSNQWIQWVKPAQAGDQEAFTDLVRYFQTEGYRAAWLWAGDGAEDILQEAFIICWQKLPQLRKPAAFRSWFYRILRRTALDYVNKHRAELPQDNLDPLISPPPGSPSATDADRLQAALRELPDLQRDACTLYYYAGFSVKEIASMTGAPEATVKSRLFHARKKLRALLLTDGKASHPSTAQAQKEDHHEHLQRHGPVQPVSNDGFKA</sequence>
<protein>
    <submittedName>
        <fullName evidence="9">RNA polymerase sigma-70 factor, ECF subfamily</fullName>
    </submittedName>
</protein>
<feature type="domain" description="RNA polymerase sigma factor 70 region 4 type 2" evidence="8">
    <location>
        <begin position="114"/>
        <end position="166"/>
    </location>
</feature>
<dbReference type="SUPFAM" id="SSF88946">
    <property type="entry name" value="Sigma2 domain of RNA polymerase sigma factors"/>
    <property type="match status" value="1"/>
</dbReference>
<dbReference type="InterPro" id="IPR039425">
    <property type="entry name" value="RNA_pol_sigma-70-like"/>
</dbReference>
<keyword evidence="2" id="KW-0805">Transcription regulation</keyword>
<evidence type="ECO:0000259" key="7">
    <source>
        <dbReference type="Pfam" id="PF04542"/>
    </source>
</evidence>
<dbReference type="InterPro" id="IPR013325">
    <property type="entry name" value="RNA_pol_sigma_r2"/>
</dbReference>
<feature type="domain" description="RNA polymerase sigma-70 region 2" evidence="7">
    <location>
        <begin position="34"/>
        <end position="89"/>
    </location>
</feature>
<dbReference type="Pfam" id="PF04542">
    <property type="entry name" value="Sigma70_r2"/>
    <property type="match status" value="1"/>
</dbReference>
<keyword evidence="5" id="KW-0804">Transcription</keyword>
<comment type="similarity">
    <text evidence="1">Belongs to the sigma-70 factor family. ECF subfamily.</text>
</comment>
<dbReference type="PANTHER" id="PTHR43133:SF8">
    <property type="entry name" value="RNA POLYMERASE SIGMA FACTOR HI_1459-RELATED"/>
    <property type="match status" value="1"/>
</dbReference>
<keyword evidence="3" id="KW-0731">Sigma factor</keyword>
<dbReference type="InterPro" id="IPR036388">
    <property type="entry name" value="WH-like_DNA-bd_sf"/>
</dbReference>
<dbReference type="SUPFAM" id="SSF88659">
    <property type="entry name" value="Sigma3 and sigma4 domains of RNA polymerase sigma factors"/>
    <property type="match status" value="1"/>
</dbReference>
<dbReference type="InterPro" id="IPR013324">
    <property type="entry name" value="RNA_pol_sigma_r3/r4-like"/>
</dbReference>
<dbReference type="Gene3D" id="1.10.10.10">
    <property type="entry name" value="Winged helix-like DNA-binding domain superfamily/Winged helix DNA-binding domain"/>
    <property type="match status" value="1"/>
</dbReference>
<evidence type="ECO:0000313" key="9">
    <source>
        <dbReference type="EMBL" id="SDD23415.1"/>
    </source>
</evidence>
<proteinExistence type="inferred from homology"/>
<gene>
    <name evidence="9" type="ORF">SAMN04489866_10239</name>
</gene>
<dbReference type="GO" id="GO:0006352">
    <property type="term" value="P:DNA-templated transcription initiation"/>
    <property type="evidence" value="ECO:0007669"/>
    <property type="project" value="InterPro"/>
</dbReference>
<evidence type="ECO:0000256" key="1">
    <source>
        <dbReference type="ARBA" id="ARBA00010641"/>
    </source>
</evidence>
<dbReference type="GO" id="GO:0003677">
    <property type="term" value="F:DNA binding"/>
    <property type="evidence" value="ECO:0007669"/>
    <property type="project" value="UniProtKB-KW"/>
</dbReference>
<evidence type="ECO:0000313" key="10">
    <source>
        <dbReference type="Proteomes" id="UP000198995"/>
    </source>
</evidence>
<dbReference type="Proteomes" id="UP000198995">
    <property type="component" value="Unassembled WGS sequence"/>
</dbReference>
<dbReference type="PANTHER" id="PTHR43133">
    <property type="entry name" value="RNA POLYMERASE ECF-TYPE SIGMA FACTO"/>
    <property type="match status" value="1"/>
</dbReference>